<proteinExistence type="inferred from homology"/>
<evidence type="ECO:0000256" key="5">
    <source>
        <dbReference type="ARBA" id="ARBA00038359"/>
    </source>
</evidence>
<comment type="similarity">
    <text evidence="5">Belongs to the SAT4 family.</text>
</comment>
<evidence type="ECO:0000313" key="9">
    <source>
        <dbReference type="EMBL" id="ERF71199.1"/>
    </source>
</evidence>
<evidence type="ECO:0000256" key="3">
    <source>
        <dbReference type="ARBA" id="ARBA00022989"/>
    </source>
</evidence>
<feature type="transmembrane region" description="Helical" evidence="7">
    <location>
        <begin position="174"/>
        <end position="196"/>
    </location>
</feature>
<evidence type="ECO:0000259" key="8">
    <source>
        <dbReference type="Pfam" id="PF20684"/>
    </source>
</evidence>
<evidence type="ECO:0000256" key="7">
    <source>
        <dbReference type="SAM" id="Phobius"/>
    </source>
</evidence>
<dbReference type="PANTHER" id="PTHR33048:SF134">
    <property type="entry name" value="INTEGRAL MEMBRANE PROTEIN"/>
    <property type="match status" value="1"/>
</dbReference>
<keyword evidence="2 7" id="KW-0812">Transmembrane</keyword>
<dbReference type="HOGENOM" id="CLU_028200_14_1_1"/>
<dbReference type="Proteomes" id="UP000019373">
    <property type="component" value="Unassembled WGS sequence"/>
</dbReference>
<dbReference type="InterPro" id="IPR049326">
    <property type="entry name" value="Rhodopsin_dom_fungi"/>
</dbReference>
<keyword evidence="3 7" id="KW-1133">Transmembrane helix</keyword>
<keyword evidence="10" id="KW-1185">Reference proteome</keyword>
<dbReference type="GeneID" id="19244287"/>
<dbReference type="PANTHER" id="PTHR33048">
    <property type="entry name" value="PTH11-LIKE INTEGRAL MEMBRANE PROTEIN (AFU_ORTHOLOGUE AFUA_5G11245)"/>
    <property type="match status" value="1"/>
</dbReference>
<gene>
    <name evidence="9" type="ORF">EPUS_09496</name>
</gene>
<sequence>MAWNVANFVTLAVLFAFLSIISIALRFWSRRVNKTKLGIDDALIIPATLCVVGIAVTMIVGTALGEMAQHQKLEIGPGGPIYNNSRATYEKCNYVLQLLSLASLGCSKTSVLFFYRRIFSIHKRFELINTTLIVLIIAWAVSFFFATAFQCKDPVTFWTTFEYPRVNCVDAYSFYYSVSTTGFITDLMILSSPIPIIWQLQMPLKNKLAVACILLLGAVVCGAGIARFVTFINVGRGFIANIHDVTYFTTPVFAWTMIESSLAVVSANLPILRPLLQKQTYTDSYLWSMLRSTLPLMAGYNQQTPKSGSKASLPRKFHHAGKDGSSGYQVSMDGVQMEPVPPLDHNIYMQREYEVA</sequence>
<feature type="transmembrane region" description="Helical" evidence="7">
    <location>
        <begin position="41"/>
        <end position="64"/>
    </location>
</feature>
<dbReference type="InterPro" id="IPR052337">
    <property type="entry name" value="SAT4-like"/>
</dbReference>
<evidence type="ECO:0000313" key="10">
    <source>
        <dbReference type="Proteomes" id="UP000019373"/>
    </source>
</evidence>
<name>U1HQ64_ENDPU</name>
<dbReference type="OrthoDB" id="5391602at2759"/>
<keyword evidence="4 7" id="KW-0472">Membrane</keyword>
<dbReference type="AlphaFoldDB" id="U1HQ64"/>
<evidence type="ECO:0000256" key="4">
    <source>
        <dbReference type="ARBA" id="ARBA00023136"/>
    </source>
</evidence>
<dbReference type="EMBL" id="KE721232">
    <property type="protein sequence ID" value="ERF71199.1"/>
    <property type="molecule type" value="Genomic_DNA"/>
</dbReference>
<feature type="transmembrane region" description="Helical" evidence="7">
    <location>
        <begin position="127"/>
        <end position="149"/>
    </location>
</feature>
<dbReference type="eggNOG" id="ENOG502SHMA">
    <property type="taxonomic scope" value="Eukaryota"/>
</dbReference>
<feature type="domain" description="Rhodopsin" evidence="8">
    <location>
        <begin position="25"/>
        <end position="278"/>
    </location>
</feature>
<feature type="region of interest" description="Disordered" evidence="6">
    <location>
        <begin position="302"/>
        <end position="325"/>
    </location>
</feature>
<evidence type="ECO:0000256" key="6">
    <source>
        <dbReference type="SAM" id="MobiDB-lite"/>
    </source>
</evidence>
<evidence type="ECO:0000256" key="2">
    <source>
        <dbReference type="ARBA" id="ARBA00022692"/>
    </source>
</evidence>
<protein>
    <recommendedName>
        <fullName evidence="8">Rhodopsin domain-containing protein</fullName>
    </recommendedName>
</protein>
<feature type="transmembrane region" description="Helical" evidence="7">
    <location>
        <begin position="208"/>
        <end position="232"/>
    </location>
</feature>
<accession>U1HQ64</accession>
<evidence type="ECO:0000256" key="1">
    <source>
        <dbReference type="ARBA" id="ARBA00004141"/>
    </source>
</evidence>
<dbReference type="GO" id="GO:0016020">
    <property type="term" value="C:membrane"/>
    <property type="evidence" value="ECO:0007669"/>
    <property type="project" value="UniProtKB-SubCell"/>
</dbReference>
<organism evidence="9 10">
    <name type="scientific">Endocarpon pusillum (strain Z07020 / HMAS-L-300199)</name>
    <name type="common">Lichen-forming fungus</name>
    <dbReference type="NCBI Taxonomy" id="1263415"/>
    <lineage>
        <taxon>Eukaryota</taxon>
        <taxon>Fungi</taxon>
        <taxon>Dikarya</taxon>
        <taxon>Ascomycota</taxon>
        <taxon>Pezizomycotina</taxon>
        <taxon>Eurotiomycetes</taxon>
        <taxon>Chaetothyriomycetidae</taxon>
        <taxon>Verrucariales</taxon>
        <taxon>Verrucariaceae</taxon>
        <taxon>Endocarpon</taxon>
    </lineage>
</organism>
<feature type="transmembrane region" description="Helical" evidence="7">
    <location>
        <begin position="6"/>
        <end position="29"/>
    </location>
</feature>
<feature type="transmembrane region" description="Helical" evidence="7">
    <location>
        <begin position="252"/>
        <end position="272"/>
    </location>
</feature>
<dbReference type="RefSeq" id="XP_007803154.1">
    <property type="nucleotide sequence ID" value="XM_007804963.1"/>
</dbReference>
<dbReference type="OMA" id="PRFLTYE"/>
<reference evidence="10" key="1">
    <citation type="journal article" date="2014" name="BMC Genomics">
        <title>Genome characteristics reveal the impact of lichenization on lichen-forming fungus Endocarpon pusillum Hedwig (Verrucariales, Ascomycota).</title>
        <authorList>
            <person name="Wang Y.-Y."/>
            <person name="Liu B."/>
            <person name="Zhang X.-Y."/>
            <person name="Zhou Q.-M."/>
            <person name="Zhang T."/>
            <person name="Li H."/>
            <person name="Yu Y.-F."/>
            <person name="Zhang X.-L."/>
            <person name="Hao X.-Y."/>
            <person name="Wang M."/>
            <person name="Wang L."/>
            <person name="Wei J.-C."/>
        </authorList>
    </citation>
    <scope>NUCLEOTIDE SEQUENCE [LARGE SCALE GENOMIC DNA]</scope>
    <source>
        <strain evidence="10">Z07020 / HMAS-L-300199</strain>
    </source>
</reference>
<dbReference type="Pfam" id="PF20684">
    <property type="entry name" value="Fung_rhodopsin"/>
    <property type="match status" value="1"/>
</dbReference>
<comment type="subcellular location">
    <subcellularLocation>
        <location evidence="1">Membrane</location>
        <topology evidence="1">Multi-pass membrane protein</topology>
    </subcellularLocation>
</comment>